<name>A0A024GKL1_9STRA</name>
<dbReference type="PANTHER" id="PTHR31543:SF1">
    <property type="entry name" value="HECT DOMAIN-CONTAINING PROTEIN"/>
    <property type="match status" value="1"/>
</dbReference>
<feature type="coiled-coil region" evidence="1">
    <location>
        <begin position="252"/>
        <end position="307"/>
    </location>
</feature>
<dbReference type="InParanoid" id="A0A024GKL1"/>
<dbReference type="GO" id="GO:0048870">
    <property type="term" value="P:cell motility"/>
    <property type="evidence" value="ECO:0007669"/>
    <property type="project" value="InterPro"/>
</dbReference>
<dbReference type="STRING" id="65357.A0A024GKL1"/>
<feature type="coiled-coil region" evidence="1">
    <location>
        <begin position="168"/>
        <end position="221"/>
    </location>
</feature>
<evidence type="ECO:0000256" key="1">
    <source>
        <dbReference type="SAM" id="Coils"/>
    </source>
</evidence>
<keyword evidence="1" id="KW-0175">Coiled coil</keyword>
<accession>A0A024GKL1</accession>
<feature type="region of interest" description="Disordered" evidence="2">
    <location>
        <begin position="467"/>
        <end position="486"/>
    </location>
</feature>
<dbReference type="GO" id="GO:0005874">
    <property type="term" value="C:microtubule"/>
    <property type="evidence" value="ECO:0007669"/>
    <property type="project" value="TreeGrafter"/>
</dbReference>
<dbReference type="InterPro" id="IPR025593">
    <property type="entry name" value="GAS8_dom"/>
</dbReference>
<gene>
    <name evidence="4" type="ORF">BN9_080200</name>
</gene>
<organism evidence="4 5">
    <name type="scientific">Albugo candida</name>
    <dbReference type="NCBI Taxonomy" id="65357"/>
    <lineage>
        <taxon>Eukaryota</taxon>
        <taxon>Sar</taxon>
        <taxon>Stramenopiles</taxon>
        <taxon>Oomycota</taxon>
        <taxon>Peronosporomycetes</taxon>
        <taxon>Albuginales</taxon>
        <taxon>Albuginaceae</taxon>
        <taxon>Albugo</taxon>
    </lineage>
</organism>
<evidence type="ECO:0000313" key="4">
    <source>
        <dbReference type="EMBL" id="CCI47064.1"/>
    </source>
</evidence>
<protein>
    <recommendedName>
        <fullName evidence="3">Growth arrest-specific protein 8 domain-containing protein</fullName>
    </recommendedName>
</protein>
<dbReference type="InterPro" id="IPR039308">
    <property type="entry name" value="GAS8"/>
</dbReference>
<dbReference type="GO" id="GO:0031267">
    <property type="term" value="F:small GTPase binding"/>
    <property type="evidence" value="ECO:0007669"/>
    <property type="project" value="InterPro"/>
</dbReference>
<feature type="coiled-coil region" evidence="1">
    <location>
        <begin position="71"/>
        <end position="119"/>
    </location>
</feature>
<dbReference type="Pfam" id="PF13851">
    <property type="entry name" value="GAS"/>
    <property type="match status" value="1"/>
</dbReference>
<dbReference type="OrthoDB" id="767661at2759"/>
<dbReference type="EMBL" id="CAIX01000149">
    <property type="protein sequence ID" value="CCI47064.1"/>
    <property type="molecule type" value="Genomic_DNA"/>
</dbReference>
<proteinExistence type="predicted"/>
<dbReference type="GO" id="GO:0031514">
    <property type="term" value="C:motile cilium"/>
    <property type="evidence" value="ECO:0007669"/>
    <property type="project" value="InterPro"/>
</dbReference>
<evidence type="ECO:0000259" key="3">
    <source>
        <dbReference type="Pfam" id="PF13851"/>
    </source>
</evidence>
<comment type="caution">
    <text evidence="4">The sequence shown here is derived from an EMBL/GenBank/DDBJ whole genome shotgun (WGS) entry which is preliminary data.</text>
</comment>
<dbReference type="PANTHER" id="PTHR31543">
    <property type="entry name" value="DYNEIN REGULATORY COMPLEX SUBUNIT 4"/>
    <property type="match status" value="1"/>
</dbReference>
<keyword evidence="5" id="KW-1185">Reference proteome</keyword>
<feature type="compositionally biased region" description="Basic residues" evidence="2">
    <location>
        <begin position="1"/>
        <end position="16"/>
    </location>
</feature>
<dbReference type="GO" id="GO:0008017">
    <property type="term" value="F:microtubule binding"/>
    <property type="evidence" value="ECO:0007669"/>
    <property type="project" value="InterPro"/>
</dbReference>
<dbReference type="Proteomes" id="UP000053237">
    <property type="component" value="Unassembled WGS sequence"/>
</dbReference>
<sequence length="486" mass="57788">MAPKKAKTKAKTKSKRATASASTLGAQDTADRLALIEQAKEMRLLIKSEESAFNDFQQQRERINYFWIVERKNLEERTAQLRNKERERQEMEEKYQFEIKNYEQRIKHLLHEQHQEINEMKQEGELSLQTTQDAHRDTKHEIKSDNRHLQAEGNMSDIAHYQYMKSLKHEQDEKLSNLRHQYERYAKDIQQKYERKRKVVRDRLEAQRKADTQQIEERKNLHIGHLMSAHEKAFREIKNYYNDITHSNLDLIKSLKEQVADLKKKEAQDEKLMFEVSQENKRMSEPLKRALQDVEALRKRFQQYQCDKSVLRDTKAELLVLEEQFATCSWEHEVLTQRLLQVGKEYQDLNNALQNTIYEVQRKNGFKNLMLEKQMSALRHTLDHKSAEMHELLMHAKLDPVIVDRKGQLDNVIQNKQQTRYELEQYSTRISAMQKALRQTVQSKLSEYGLTLDELGYDIQAATKKSEIDHRASISQSTLERSHHED</sequence>
<feature type="domain" description="Growth arrest-specific protein 8" evidence="3">
    <location>
        <begin position="225"/>
        <end position="419"/>
    </location>
</feature>
<evidence type="ECO:0000313" key="5">
    <source>
        <dbReference type="Proteomes" id="UP000053237"/>
    </source>
</evidence>
<evidence type="ECO:0000256" key="2">
    <source>
        <dbReference type="SAM" id="MobiDB-lite"/>
    </source>
</evidence>
<feature type="region of interest" description="Disordered" evidence="2">
    <location>
        <begin position="1"/>
        <end position="24"/>
    </location>
</feature>
<dbReference type="AlphaFoldDB" id="A0A024GKL1"/>
<dbReference type="FunCoup" id="A0A024GKL1">
    <property type="interactions" value="2"/>
</dbReference>
<reference evidence="4 5" key="1">
    <citation type="submission" date="2012-05" db="EMBL/GenBank/DDBJ databases">
        <title>Recombination and specialization in a pathogen metapopulation.</title>
        <authorList>
            <person name="Gardiner A."/>
            <person name="Kemen E."/>
            <person name="Schultz-Larsen T."/>
            <person name="MacLean D."/>
            <person name="Van Oosterhout C."/>
            <person name="Jones J.D.G."/>
        </authorList>
    </citation>
    <scope>NUCLEOTIDE SEQUENCE [LARGE SCALE GENOMIC DNA]</scope>
    <source>
        <strain evidence="4 5">Ac Nc2</strain>
    </source>
</reference>
<dbReference type="GO" id="GO:0005794">
    <property type="term" value="C:Golgi apparatus"/>
    <property type="evidence" value="ECO:0007669"/>
    <property type="project" value="TreeGrafter"/>
</dbReference>